<evidence type="ECO:0000313" key="3">
    <source>
        <dbReference type="EMBL" id="VFT96591.1"/>
    </source>
</evidence>
<proteinExistence type="predicted"/>
<reference evidence="3 4" key="1">
    <citation type="submission" date="2019-03" db="EMBL/GenBank/DDBJ databases">
        <authorList>
            <person name="Gaulin E."/>
            <person name="Dumas B."/>
        </authorList>
    </citation>
    <scope>NUCLEOTIDE SEQUENCE [LARGE SCALE GENOMIC DNA]</scope>
    <source>
        <strain evidence="3">CBS 568.67</strain>
    </source>
</reference>
<organism evidence="3 4">
    <name type="scientific">Aphanomyces stellatus</name>
    <dbReference type="NCBI Taxonomy" id="120398"/>
    <lineage>
        <taxon>Eukaryota</taxon>
        <taxon>Sar</taxon>
        <taxon>Stramenopiles</taxon>
        <taxon>Oomycota</taxon>
        <taxon>Saprolegniomycetes</taxon>
        <taxon>Saprolegniales</taxon>
        <taxon>Verrucalvaceae</taxon>
        <taxon>Aphanomyces</taxon>
    </lineage>
</organism>
<accession>A0A485LDU1</accession>
<evidence type="ECO:0000256" key="1">
    <source>
        <dbReference type="SAM" id="MobiDB-lite"/>
    </source>
</evidence>
<feature type="region of interest" description="Disordered" evidence="1">
    <location>
        <begin position="48"/>
        <end position="74"/>
    </location>
</feature>
<sequence length="144" mass="15798">MASPGKAQCLVHRKKRMCTALGCMNMANNTQGFCAHHSARRRFHTHNAQSNRTLDDGHRTWPNTPRPASDFDHESHAAGENALGTFEGDAKLMALSPECQWITTVLESLNSTAMADRNTAVGALGCTWQGDINVDALDFSMLRI</sequence>
<gene>
    <name evidence="3" type="primary">Aste57867_19893</name>
    <name evidence="2" type="ORF">As57867_019827</name>
    <name evidence="3" type="ORF">ASTE57867_19893</name>
</gene>
<dbReference type="AlphaFoldDB" id="A0A485LDU1"/>
<protein>
    <submittedName>
        <fullName evidence="3">Aste57867_19893 protein</fullName>
    </submittedName>
</protein>
<dbReference type="EMBL" id="CAADRA010006743">
    <property type="protein sequence ID" value="VFT96591.1"/>
    <property type="molecule type" value="Genomic_DNA"/>
</dbReference>
<evidence type="ECO:0000313" key="2">
    <source>
        <dbReference type="EMBL" id="KAF0688492.1"/>
    </source>
</evidence>
<evidence type="ECO:0000313" key="4">
    <source>
        <dbReference type="Proteomes" id="UP000332933"/>
    </source>
</evidence>
<reference evidence="2" key="2">
    <citation type="submission" date="2019-06" db="EMBL/GenBank/DDBJ databases">
        <title>Genomics analysis of Aphanomyces spp. identifies a new class of oomycete effector associated with host adaptation.</title>
        <authorList>
            <person name="Gaulin E."/>
        </authorList>
    </citation>
    <scope>NUCLEOTIDE SEQUENCE</scope>
    <source>
        <strain evidence="2">CBS 578.67</strain>
    </source>
</reference>
<keyword evidence="4" id="KW-1185">Reference proteome</keyword>
<dbReference type="Proteomes" id="UP000332933">
    <property type="component" value="Unassembled WGS sequence"/>
</dbReference>
<name>A0A485LDU1_9STRA</name>
<dbReference type="EMBL" id="VJMH01006720">
    <property type="protein sequence ID" value="KAF0688492.1"/>
    <property type="molecule type" value="Genomic_DNA"/>
</dbReference>